<evidence type="ECO:0000313" key="4">
    <source>
        <dbReference type="EMBL" id="CAG8414923.1"/>
    </source>
</evidence>
<organism evidence="4 5">
    <name type="scientific">Penicillium salamii</name>
    <dbReference type="NCBI Taxonomy" id="1612424"/>
    <lineage>
        <taxon>Eukaryota</taxon>
        <taxon>Fungi</taxon>
        <taxon>Dikarya</taxon>
        <taxon>Ascomycota</taxon>
        <taxon>Pezizomycotina</taxon>
        <taxon>Eurotiomycetes</taxon>
        <taxon>Eurotiomycetidae</taxon>
        <taxon>Eurotiales</taxon>
        <taxon>Aspergillaceae</taxon>
        <taxon>Penicillium</taxon>
    </lineage>
</organism>
<evidence type="ECO:0008006" key="6">
    <source>
        <dbReference type="Google" id="ProtNLM"/>
    </source>
</evidence>
<comment type="caution">
    <text evidence="4">The sequence shown here is derived from an EMBL/GenBank/DDBJ whole genome shotgun (WGS) entry which is preliminary data.</text>
</comment>
<keyword evidence="3" id="KW-0560">Oxidoreductase</keyword>
<sequence length="350" mass="39962">MCLSHREVAEAMVAWVKLLSRNYWSLNSTWSFYPARYVPDVLNILDPDHRARTHPRQAKQDDTSSRVRNVQIKYDDIASMTQELERHNIHTLISAIGLVSEETSQSQLNLIEAADRSASTKRFIPSEYSFIQTSEYVEVSENVHYVLTVYHSLLSIDPSIQWWLDAAERLKTSSLQYTRVIPGFFMDYWGMPKVKTHLQPFTFGIDIASGTAAIPGDGNNVICMTYTYDLATYLVKALDLDEWPEFSIFVGDEVTYNQILGMAEEFTGKKFKITYDSLEQIQAGNVTIPTQPEGVDSSSDDLKEITALVSRLTVNNVFDLPKDRLSDQFSEVKPLTVREFLHNAWYQSKA</sequence>
<dbReference type="Gene3D" id="3.90.25.10">
    <property type="entry name" value="UDP-galactose 4-epimerase, domain 1"/>
    <property type="match status" value="1"/>
</dbReference>
<dbReference type="PANTHER" id="PTHR47706:SF4">
    <property type="entry name" value="NMRA-LIKE DOMAIN-CONTAINING PROTEIN"/>
    <property type="match status" value="1"/>
</dbReference>
<dbReference type="OrthoDB" id="10000533at2759"/>
<dbReference type="Proteomes" id="UP001152646">
    <property type="component" value="Unassembled WGS sequence"/>
</dbReference>
<protein>
    <recommendedName>
        <fullName evidence="6">NmrA-like domain-containing protein</fullName>
    </recommendedName>
</protein>
<evidence type="ECO:0000256" key="2">
    <source>
        <dbReference type="ARBA" id="ARBA00022857"/>
    </source>
</evidence>
<dbReference type="InterPro" id="IPR036291">
    <property type="entry name" value="NAD(P)-bd_dom_sf"/>
</dbReference>
<dbReference type="InterPro" id="IPR051609">
    <property type="entry name" value="NmrA/Isoflavone_reductase-like"/>
</dbReference>
<evidence type="ECO:0000313" key="5">
    <source>
        <dbReference type="Proteomes" id="UP001152646"/>
    </source>
</evidence>
<evidence type="ECO:0000256" key="1">
    <source>
        <dbReference type="ARBA" id="ARBA00005725"/>
    </source>
</evidence>
<name>A0A9W4NWD5_9EURO</name>
<proteinExistence type="inferred from homology"/>
<gene>
    <name evidence="4" type="ORF">PSALAMII_LOCUS9587</name>
</gene>
<dbReference type="AlphaFoldDB" id="A0A9W4NWD5"/>
<dbReference type="EMBL" id="CAJVPA010000228">
    <property type="protein sequence ID" value="CAG8414923.1"/>
    <property type="molecule type" value="Genomic_DNA"/>
</dbReference>
<accession>A0A9W4NWD5</accession>
<keyword evidence="2" id="KW-0521">NADP</keyword>
<dbReference type="PANTHER" id="PTHR47706">
    <property type="entry name" value="NMRA-LIKE FAMILY PROTEIN"/>
    <property type="match status" value="1"/>
</dbReference>
<dbReference type="SUPFAM" id="SSF51735">
    <property type="entry name" value="NAD(P)-binding Rossmann-fold domains"/>
    <property type="match status" value="1"/>
</dbReference>
<reference evidence="4" key="1">
    <citation type="submission" date="2021-07" db="EMBL/GenBank/DDBJ databases">
        <authorList>
            <person name="Branca A.L. A."/>
        </authorList>
    </citation>
    <scope>NUCLEOTIDE SEQUENCE</scope>
</reference>
<dbReference type="Gene3D" id="3.40.50.720">
    <property type="entry name" value="NAD(P)-binding Rossmann-like Domain"/>
    <property type="match status" value="1"/>
</dbReference>
<comment type="similarity">
    <text evidence="1">Belongs to the NmrA-type oxidoreductase family. Isoflavone reductase subfamily.</text>
</comment>
<dbReference type="GO" id="GO:0016491">
    <property type="term" value="F:oxidoreductase activity"/>
    <property type="evidence" value="ECO:0007669"/>
    <property type="project" value="UniProtKB-KW"/>
</dbReference>
<evidence type="ECO:0000256" key="3">
    <source>
        <dbReference type="ARBA" id="ARBA00023002"/>
    </source>
</evidence>